<dbReference type="InterPro" id="IPR036291">
    <property type="entry name" value="NAD(P)-bd_dom_sf"/>
</dbReference>
<comment type="caution">
    <text evidence="2">The sequence shown here is derived from an EMBL/GenBank/DDBJ whole genome shotgun (WGS) entry which is preliminary data.</text>
</comment>
<evidence type="ECO:0000256" key="1">
    <source>
        <dbReference type="SAM" id="MobiDB-lite"/>
    </source>
</evidence>
<accession>A0ABQ8UTU4</accession>
<dbReference type="PANTHER" id="PTHR43544">
    <property type="entry name" value="SHORT-CHAIN DEHYDROGENASE/REDUCTASE"/>
    <property type="match status" value="1"/>
</dbReference>
<feature type="region of interest" description="Disordered" evidence="1">
    <location>
        <begin position="287"/>
        <end position="319"/>
    </location>
</feature>
<dbReference type="EMBL" id="JAPMOS010000015">
    <property type="protein sequence ID" value="KAJ4460140.1"/>
    <property type="molecule type" value="Genomic_DNA"/>
</dbReference>
<dbReference type="Pfam" id="PF00106">
    <property type="entry name" value="adh_short"/>
    <property type="match status" value="1"/>
</dbReference>
<gene>
    <name evidence="2" type="ORF">PAPYR_3880</name>
</gene>
<sequence length="776" mass="82599">MFPVIPDSSEITMVLTEAEIARRQEQSKRMEHREETVAQSVKLSVLPTSDGDDLSPAEPQPIPPMVFHNPAVPQLEGPVAAAPEPMQCQVNLYPYPRLCAGCHRLNLDKRAERAHMGGMVALVTGARVKIGFETGLKLLRCGCRLVAVTRFPRDCARRYAAEADYDQWKERLQIYGVDLRHMPSVMAFIAHLLQTLPRLDVLINNAAIVCGTTAHVCSGVGRGCDVTVRRPLRYYREVVEQEVAPAAASGPGADVLRHVAGAFFLTCPGPAPPLALGTATGAPPSALPPSVWTGARTLPIPGHAHGAPPPSAERVPGSGRMPLHQGGVAAVDDADMALHNATAASQAVGAEPETSPAPLAGRQQVPLFYADVLSGKPDQVSQFITQQQQALSAARPAPRLEASPRDGLGPAKTAESAALLPSSAPHGPDGRGDELALLPDDDPRYFPRGLTDEDGQQLDLRPKTSWNTHLAEVSPVEVLETQVVNSVVPFVLVSQLRPLLLEAVAQQRAANRAAYAVACPEADHGQHGHGQGPASGGPCTAGAERAGARQQGPSPTRAAQRGDRHRRRVVGNDEDDLCGDQEPNGNDEGEDEDEGEGEGEDGDEPPTSTSEEDQPSGAGHAEARTKGTGSWKRGHGQVGPQQRDDGVPECPVTDQLRKSGAVRPALAYVVNVSSPEGQFYTAHRKTGSHPHTNCAKASLNMLTRSSSQEMAEQSIMMTAVDTGWVSLMNPVNRVVRAPPLEVVDGAARVLDPVIAALRTGTAQYGYFFQNFAIAPW</sequence>
<proteinExistence type="predicted"/>
<feature type="region of interest" description="Disordered" evidence="1">
    <location>
        <begin position="522"/>
        <end position="653"/>
    </location>
</feature>
<organism evidence="2 3">
    <name type="scientific">Paratrimastix pyriformis</name>
    <dbReference type="NCBI Taxonomy" id="342808"/>
    <lineage>
        <taxon>Eukaryota</taxon>
        <taxon>Metamonada</taxon>
        <taxon>Preaxostyla</taxon>
        <taxon>Paratrimastigidae</taxon>
        <taxon>Paratrimastix</taxon>
    </lineage>
</organism>
<feature type="compositionally biased region" description="Low complexity" evidence="1">
    <location>
        <begin position="416"/>
        <end position="425"/>
    </location>
</feature>
<dbReference type="Gene3D" id="3.40.50.720">
    <property type="entry name" value="NAD(P)-binding Rossmann-like Domain"/>
    <property type="match status" value="2"/>
</dbReference>
<reference evidence="2" key="1">
    <citation type="journal article" date="2022" name="bioRxiv">
        <title>Genomics of Preaxostyla Flagellates Illuminates Evolutionary Transitions and the Path Towards Mitochondrial Loss.</title>
        <authorList>
            <person name="Novak L.V.F."/>
            <person name="Treitli S.C."/>
            <person name="Pyrih J."/>
            <person name="Halakuc P."/>
            <person name="Pipaliya S.V."/>
            <person name="Vacek V."/>
            <person name="Brzon O."/>
            <person name="Soukal P."/>
            <person name="Eme L."/>
            <person name="Dacks J.B."/>
            <person name="Karnkowska A."/>
            <person name="Elias M."/>
            <person name="Hampl V."/>
        </authorList>
    </citation>
    <scope>NUCLEOTIDE SEQUENCE</scope>
    <source>
        <strain evidence="2">RCP-MX</strain>
    </source>
</reference>
<evidence type="ECO:0000313" key="3">
    <source>
        <dbReference type="Proteomes" id="UP001141327"/>
    </source>
</evidence>
<dbReference type="SUPFAM" id="SSF51735">
    <property type="entry name" value="NAD(P)-binding Rossmann-fold domains"/>
    <property type="match status" value="2"/>
</dbReference>
<keyword evidence="3" id="KW-1185">Reference proteome</keyword>
<evidence type="ECO:0000313" key="2">
    <source>
        <dbReference type="EMBL" id="KAJ4460140.1"/>
    </source>
</evidence>
<dbReference type="InterPro" id="IPR051468">
    <property type="entry name" value="Fungal_SecMetab_SDRs"/>
</dbReference>
<feature type="region of interest" description="Disordered" evidence="1">
    <location>
        <begin position="383"/>
        <end position="458"/>
    </location>
</feature>
<feature type="compositionally biased region" description="Acidic residues" evidence="1">
    <location>
        <begin position="572"/>
        <end position="614"/>
    </location>
</feature>
<dbReference type="PANTHER" id="PTHR43544:SF2">
    <property type="entry name" value="OXIDOREDUCTASE"/>
    <property type="match status" value="1"/>
</dbReference>
<name>A0ABQ8UTU4_9EUKA</name>
<protein>
    <submittedName>
        <fullName evidence="2">Short-chain dehydrogenase</fullName>
    </submittedName>
</protein>
<dbReference type="InterPro" id="IPR002347">
    <property type="entry name" value="SDR_fam"/>
</dbReference>
<feature type="compositionally biased region" description="Low complexity" evidence="1">
    <location>
        <begin position="541"/>
        <end position="552"/>
    </location>
</feature>
<dbReference type="Proteomes" id="UP001141327">
    <property type="component" value="Unassembled WGS sequence"/>
</dbReference>